<keyword evidence="1" id="KW-0812">Transmembrane</keyword>
<dbReference type="RefSeq" id="WP_253619629.1">
    <property type="nucleotide sequence ID" value="NZ_JAMZDE010000007.1"/>
</dbReference>
<dbReference type="Proteomes" id="UP001139474">
    <property type="component" value="Unassembled WGS sequence"/>
</dbReference>
<keyword evidence="1" id="KW-0472">Membrane</keyword>
<evidence type="ECO:0000259" key="2">
    <source>
        <dbReference type="SMART" id="SM00858"/>
    </source>
</evidence>
<reference evidence="3" key="1">
    <citation type="submission" date="2022-06" db="EMBL/GenBank/DDBJ databases">
        <title>Idiomarina rhizosphaerae M1R2S28.</title>
        <authorList>
            <person name="Sun J.-Q."/>
            <person name="Li L.-F."/>
        </authorList>
    </citation>
    <scope>NUCLEOTIDE SEQUENCE</scope>
    <source>
        <strain evidence="3">M1R2S28</strain>
    </source>
</reference>
<dbReference type="InterPro" id="IPR013974">
    <property type="entry name" value="SAF"/>
</dbReference>
<dbReference type="Pfam" id="PF08666">
    <property type="entry name" value="SAF"/>
    <property type="match status" value="1"/>
</dbReference>
<keyword evidence="1" id="KW-1133">Transmembrane helix</keyword>
<accession>A0A9X2FUX8</accession>
<organism evidence="3 4">
    <name type="scientific">Idiomarina rhizosphaerae</name>
    <dbReference type="NCBI Taxonomy" id="2961572"/>
    <lineage>
        <taxon>Bacteria</taxon>
        <taxon>Pseudomonadati</taxon>
        <taxon>Pseudomonadota</taxon>
        <taxon>Gammaproteobacteria</taxon>
        <taxon>Alteromonadales</taxon>
        <taxon>Idiomarinaceae</taxon>
        <taxon>Idiomarina</taxon>
    </lineage>
</organism>
<keyword evidence="4" id="KW-1185">Reference proteome</keyword>
<name>A0A9X2FUX8_9GAMM</name>
<evidence type="ECO:0000313" key="3">
    <source>
        <dbReference type="EMBL" id="MCP1339712.1"/>
    </source>
</evidence>
<dbReference type="SMART" id="SM00858">
    <property type="entry name" value="SAF"/>
    <property type="match status" value="1"/>
</dbReference>
<dbReference type="AlphaFoldDB" id="A0A9X2FUX8"/>
<feature type="transmembrane region" description="Helical" evidence="1">
    <location>
        <begin position="7"/>
        <end position="29"/>
    </location>
</feature>
<feature type="domain" description="SAF" evidence="2">
    <location>
        <begin position="45"/>
        <end position="109"/>
    </location>
</feature>
<evidence type="ECO:0000256" key="1">
    <source>
        <dbReference type="SAM" id="Phobius"/>
    </source>
</evidence>
<gene>
    <name evidence="3" type="ORF">NJR55_08885</name>
</gene>
<dbReference type="EMBL" id="JAMZDE010000007">
    <property type="protein sequence ID" value="MCP1339712.1"/>
    <property type="molecule type" value="Genomic_DNA"/>
</dbReference>
<protein>
    <submittedName>
        <fullName evidence="3">SAF domain-containing protein</fullName>
    </submittedName>
</protein>
<dbReference type="CDD" id="cd11614">
    <property type="entry name" value="SAF_CpaB_FlgA_like"/>
    <property type="match status" value="1"/>
</dbReference>
<proteinExistence type="predicted"/>
<evidence type="ECO:0000313" key="4">
    <source>
        <dbReference type="Proteomes" id="UP001139474"/>
    </source>
</evidence>
<comment type="caution">
    <text evidence="3">The sequence shown here is derived from an EMBL/GenBank/DDBJ whole genome shotgun (WGS) entry which is preliminary data.</text>
</comment>
<sequence length="235" mass="26305">MTKKAKWIFAVIFSSIISMVTVFLIHQYLQQETSRRLQEASGSAGSVVVFSKDLNVGDTLEVNDLLVRKYPHELINEHWYLESSASLIIGRKLRSSVKSGEPVSERVLSNNQNSGLSEVLPSGYYAITVTTDNLGHHNALLKVGDLVDIVFAGDSFESSREYVSFEEIEIFDIHGLQEGYGSYSLTLLVEPEKVAAFTKAIGNPMLVWARGRHLDQASIWNQDSKQSKVQPWKVQ</sequence>